<dbReference type="EMBL" id="KL197709">
    <property type="protein sequence ID" value="KDQ64357.1"/>
    <property type="molecule type" value="Genomic_DNA"/>
</dbReference>
<evidence type="ECO:0000256" key="6">
    <source>
        <dbReference type="ARBA" id="ARBA00022833"/>
    </source>
</evidence>
<keyword evidence="6" id="KW-0862">Zinc</keyword>
<dbReference type="PANTHER" id="PTHR14003:SF20">
    <property type="entry name" value="FINGER DOMAIN PROTEIN, PUTATIVE (AFU_ORTHOLOGUE AFUA_4G10380)-RELATED"/>
    <property type="match status" value="1"/>
</dbReference>
<evidence type="ECO:0000256" key="12">
    <source>
        <dbReference type="SAM" id="MobiDB-lite"/>
    </source>
</evidence>
<feature type="compositionally biased region" description="Polar residues" evidence="12">
    <location>
        <begin position="152"/>
        <end position="175"/>
    </location>
</feature>
<comment type="similarity">
    <text evidence="2">Belongs to the krueppel C2H2-type zinc-finger protein family.</text>
</comment>
<evidence type="ECO:0000256" key="2">
    <source>
        <dbReference type="ARBA" id="ARBA00006991"/>
    </source>
</evidence>
<dbReference type="GO" id="GO:0000978">
    <property type="term" value="F:RNA polymerase II cis-regulatory region sequence-specific DNA binding"/>
    <property type="evidence" value="ECO:0007669"/>
    <property type="project" value="TreeGrafter"/>
</dbReference>
<dbReference type="AlphaFoldDB" id="A0A067QLF3"/>
<dbReference type="GO" id="GO:0005667">
    <property type="term" value="C:transcription regulator complex"/>
    <property type="evidence" value="ECO:0007669"/>
    <property type="project" value="TreeGrafter"/>
</dbReference>
<evidence type="ECO:0000256" key="11">
    <source>
        <dbReference type="PROSITE-ProRule" id="PRU00042"/>
    </source>
</evidence>
<evidence type="ECO:0000256" key="8">
    <source>
        <dbReference type="ARBA" id="ARBA00023125"/>
    </source>
</evidence>
<keyword evidence="4" id="KW-0677">Repeat</keyword>
<dbReference type="STRING" id="933084.A0A067QLF3"/>
<evidence type="ECO:0000256" key="7">
    <source>
        <dbReference type="ARBA" id="ARBA00023015"/>
    </source>
</evidence>
<dbReference type="GO" id="GO:0000981">
    <property type="term" value="F:DNA-binding transcription factor activity, RNA polymerase II-specific"/>
    <property type="evidence" value="ECO:0007669"/>
    <property type="project" value="TreeGrafter"/>
</dbReference>
<dbReference type="PROSITE" id="PS00028">
    <property type="entry name" value="ZINC_FINGER_C2H2_1"/>
    <property type="match status" value="4"/>
</dbReference>
<dbReference type="SUPFAM" id="SSF57667">
    <property type="entry name" value="beta-beta-alpha zinc fingers"/>
    <property type="match status" value="2"/>
</dbReference>
<proteinExistence type="inferred from homology"/>
<name>A0A067QLF3_9AGAM</name>
<keyword evidence="3" id="KW-0479">Metal-binding</keyword>
<feature type="region of interest" description="Disordered" evidence="12">
    <location>
        <begin position="134"/>
        <end position="175"/>
    </location>
</feature>
<gene>
    <name evidence="14" type="ORF">JAAARDRAFT_27983</name>
</gene>
<keyword evidence="15" id="KW-1185">Reference proteome</keyword>
<feature type="domain" description="C2H2-type" evidence="13">
    <location>
        <begin position="3"/>
        <end position="30"/>
    </location>
</feature>
<dbReference type="FunFam" id="3.30.160.60:FF:000145">
    <property type="entry name" value="Zinc finger protein 574"/>
    <property type="match status" value="1"/>
</dbReference>
<evidence type="ECO:0000256" key="1">
    <source>
        <dbReference type="ARBA" id="ARBA00004123"/>
    </source>
</evidence>
<evidence type="ECO:0000313" key="14">
    <source>
        <dbReference type="EMBL" id="KDQ64357.1"/>
    </source>
</evidence>
<evidence type="ECO:0000256" key="5">
    <source>
        <dbReference type="ARBA" id="ARBA00022771"/>
    </source>
</evidence>
<dbReference type="GO" id="GO:0000785">
    <property type="term" value="C:chromatin"/>
    <property type="evidence" value="ECO:0007669"/>
    <property type="project" value="TreeGrafter"/>
</dbReference>
<dbReference type="PROSITE" id="PS50157">
    <property type="entry name" value="ZINC_FINGER_C2H2_2"/>
    <property type="match status" value="2"/>
</dbReference>
<dbReference type="GO" id="GO:0031519">
    <property type="term" value="C:PcG protein complex"/>
    <property type="evidence" value="ECO:0007669"/>
    <property type="project" value="TreeGrafter"/>
</dbReference>
<dbReference type="SMART" id="SM00355">
    <property type="entry name" value="ZnF_C2H2"/>
    <property type="match status" value="4"/>
</dbReference>
<evidence type="ECO:0000313" key="15">
    <source>
        <dbReference type="Proteomes" id="UP000027265"/>
    </source>
</evidence>
<keyword evidence="10" id="KW-0539">Nucleus</keyword>
<dbReference type="InParanoid" id="A0A067QLF3"/>
<dbReference type="Proteomes" id="UP000027265">
    <property type="component" value="Unassembled WGS sequence"/>
</dbReference>
<evidence type="ECO:0000256" key="9">
    <source>
        <dbReference type="ARBA" id="ARBA00023163"/>
    </source>
</evidence>
<comment type="subcellular location">
    <subcellularLocation>
        <location evidence="1">Nucleus</location>
    </subcellularLocation>
</comment>
<dbReference type="InterPro" id="IPR013087">
    <property type="entry name" value="Znf_C2H2_type"/>
</dbReference>
<feature type="domain" description="C2H2-type" evidence="13">
    <location>
        <begin position="31"/>
        <end position="58"/>
    </location>
</feature>
<protein>
    <recommendedName>
        <fullName evidence="13">C2H2-type domain-containing protein</fullName>
    </recommendedName>
</protein>
<evidence type="ECO:0000256" key="4">
    <source>
        <dbReference type="ARBA" id="ARBA00022737"/>
    </source>
</evidence>
<dbReference type="HOGENOM" id="CLU_921548_0_0_1"/>
<dbReference type="Pfam" id="PF00096">
    <property type="entry name" value="zf-C2H2"/>
    <property type="match status" value="2"/>
</dbReference>
<dbReference type="GO" id="GO:0008270">
    <property type="term" value="F:zinc ion binding"/>
    <property type="evidence" value="ECO:0007669"/>
    <property type="project" value="UniProtKB-KW"/>
</dbReference>
<reference evidence="15" key="1">
    <citation type="journal article" date="2014" name="Proc. Natl. Acad. Sci. U.S.A.">
        <title>Extensive sampling of basidiomycete genomes demonstrates inadequacy of the white-rot/brown-rot paradigm for wood decay fungi.</title>
        <authorList>
            <person name="Riley R."/>
            <person name="Salamov A.A."/>
            <person name="Brown D.W."/>
            <person name="Nagy L.G."/>
            <person name="Floudas D."/>
            <person name="Held B.W."/>
            <person name="Levasseur A."/>
            <person name="Lombard V."/>
            <person name="Morin E."/>
            <person name="Otillar R."/>
            <person name="Lindquist E.A."/>
            <person name="Sun H."/>
            <person name="LaButti K.M."/>
            <person name="Schmutz J."/>
            <person name="Jabbour D."/>
            <person name="Luo H."/>
            <person name="Baker S.E."/>
            <person name="Pisabarro A.G."/>
            <person name="Walton J.D."/>
            <person name="Blanchette R.A."/>
            <person name="Henrissat B."/>
            <person name="Martin F."/>
            <person name="Cullen D."/>
            <person name="Hibbett D.S."/>
            <person name="Grigoriev I.V."/>
        </authorList>
    </citation>
    <scope>NUCLEOTIDE SEQUENCE [LARGE SCALE GENOMIC DNA]</scope>
    <source>
        <strain evidence="15">MUCL 33604</strain>
    </source>
</reference>
<sequence>MPATCSTCSKEFKRKGDLARHSRLHTGVRPHVCDKCGKAFSQLSALKTHGNIHTFKRPYKCGIGICDADFGDPSSCARHRKEKHQPMVAFRCIVPGCKSKIKRRSSYNAHLKKHGIDPDTVWANALTSLTRYPTPEAFSSRSTSPEDMPSMTRGSSMATVSGYSHSAESSLPATPEDTYTTLGTYVAPIKSFQGYEDSYVPDATGTASHSLVDGFYRHSVRSSPSSELDTALDSYAPRLSHAYQHSQPSYLQKPQQHFVSQSTFWVNPPPEDGFIRVPNDLDLPLRNLDASRSRGEWVVSWD</sequence>
<accession>A0A067QLF3</accession>
<dbReference type="OrthoDB" id="654211at2759"/>
<dbReference type="Gene3D" id="3.30.160.60">
    <property type="entry name" value="Classic Zinc Finger"/>
    <property type="match status" value="3"/>
</dbReference>
<keyword evidence="5 11" id="KW-0863">Zinc-finger</keyword>
<dbReference type="PANTHER" id="PTHR14003">
    <property type="entry name" value="TRANSCRIPTIONAL REPRESSOR PROTEIN YY"/>
    <property type="match status" value="1"/>
</dbReference>
<keyword evidence="8" id="KW-0238">DNA-binding</keyword>
<evidence type="ECO:0000259" key="13">
    <source>
        <dbReference type="PROSITE" id="PS50157"/>
    </source>
</evidence>
<organism evidence="14 15">
    <name type="scientific">Jaapia argillacea MUCL 33604</name>
    <dbReference type="NCBI Taxonomy" id="933084"/>
    <lineage>
        <taxon>Eukaryota</taxon>
        <taxon>Fungi</taxon>
        <taxon>Dikarya</taxon>
        <taxon>Basidiomycota</taxon>
        <taxon>Agaricomycotina</taxon>
        <taxon>Agaricomycetes</taxon>
        <taxon>Agaricomycetidae</taxon>
        <taxon>Jaapiales</taxon>
        <taxon>Jaapiaceae</taxon>
        <taxon>Jaapia</taxon>
    </lineage>
</organism>
<evidence type="ECO:0000256" key="10">
    <source>
        <dbReference type="ARBA" id="ARBA00023242"/>
    </source>
</evidence>
<feature type="compositionally biased region" description="Polar residues" evidence="12">
    <location>
        <begin position="134"/>
        <end position="145"/>
    </location>
</feature>
<keyword evidence="7" id="KW-0805">Transcription regulation</keyword>
<dbReference type="FunFam" id="3.30.160.60:FF:002737">
    <property type="entry name" value="AGAP008430-PA"/>
    <property type="match status" value="1"/>
</dbReference>
<keyword evidence="9" id="KW-0804">Transcription</keyword>
<evidence type="ECO:0000256" key="3">
    <source>
        <dbReference type="ARBA" id="ARBA00022723"/>
    </source>
</evidence>
<dbReference type="InterPro" id="IPR036236">
    <property type="entry name" value="Znf_C2H2_sf"/>
</dbReference>